<name>A0A224XQK3_9HEMI</name>
<evidence type="ECO:0000256" key="1">
    <source>
        <dbReference type="SAM" id="SignalP"/>
    </source>
</evidence>
<dbReference type="EMBL" id="GFTR01001641">
    <property type="protein sequence ID" value="JAW14785.1"/>
    <property type="molecule type" value="Transcribed_RNA"/>
</dbReference>
<accession>A0A224XQK3</accession>
<proteinExistence type="predicted"/>
<feature type="chain" id="PRO_5012171885" evidence="1">
    <location>
        <begin position="19"/>
        <end position="103"/>
    </location>
</feature>
<keyword evidence="1" id="KW-0732">Signal</keyword>
<feature type="signal peptide" evidence="1">
    <location>
        <begin position="1"/>
        <end position="18"/>
    </location>
</feature>
<protein>
    <submittedName>
        <fullName evidence="2">Putative secreted protein</fullName>
    </submittedName>
</protein>
<sequence length="103" mass="11114">MPMANVVACCCCCCCCLADAGSGESALEWIILEDGSVVVVEYDSSLARNEQAVSSNCVLSSLVVDSFLKPFLSSPSVIFWQFNFADSLLESHSIFSSVKKYLP</sequence>
<evidence type="ECO:0000313" key="2">
    <source>
        <dbReference type="EMBL" id="JAW14785.1"/>
    </source>
</evidence>
<dbReference type="AlphaFoldDB" id="A0A224XQK3"/>
<organism evidence="2">
    <name type="scientific">Panstrongylus lignarius</name>
    <dbReference type="NCBI Taxonomy" id="156445"/>
    <lineage>
        <taxon>Eukaryota</taxon>
        <taxon>Metazoa</taxon>
        <taxon>Ecdysozoa</taxon>
        <taxon>Arthropoda</taxon>
        <taxon>Hexapoda</taxon>
        <taxon>Insecta</taxon>
        <taxon>Pterygota</taxon>
        <taxon>Neoptera</taxon>
        <taxon>Paraneoptera</taxon>
        <taxon>Hemiptera</taxon>
        <taxon>Heteroptera</taxon>
        <taxon>Panheteroptera</taxon>
        <taxon>Cimicomorpha</taxon>
        <taxon>Reduviidae</taxon>
        <taxon>Triatominae</taxon>
        <taxon>Panstrongylus</taxon>
    </lineage>
</organism>
<reference evidence="2" key="1">
    <citation type="journal article" date="2018" name="PLoS Negl. Trop. Dis.">
        <title>An insight into the salivary gland and fat body transcriptome of Panstrongylus lignarius (Hemiptera: Heteroptera), the main vector of Chagas disease in Peru.</title>
        <authorList>
            <person name="Nevoa J.C."/>
            <person name="Mendes M.T."/>
            <person name="da Silva M.V."/>
            <person name="Soares S.C."/>
            <person name="Oliveira C.J.F."/>
            <person name="Ribeiro J.M.C."/>
        </authorList>
    </citation>
    <scope>NUCLEOTIDE SEQUENCE</scope>
</reference>